<evidence type="ECO:0000313" key="3">
    <source>
        <dbReference type="Proteomes" id="UP001165189"/>
    </source>
</evidence>
<dbReference type="InterPro" id="IPR022185">
    <property type="entry name" value="DUF3712"/>
</dbReference>
<dbReference type="Pfam" id="PF12505">
    <property type="entry name" value="DUF3712"/>
    <property type="match status" value="1"/>
</dbReference>
<keyword evidence="1" id="KW-1133">Transmembrane helix</keyword>
<dbReference type="PANTHER" id="PTHR35895">
    <property type="entry name" value="CHROMOSOME 16, WHOLE GENOME SHOTGUN SEQUENCE"/>
    <property type="match status" value="1"/>
</dbReference>
<evidence type="ECO:0000313" key="2">
    <source>
        <dbReference type="EMBL" id="GMG45783.1"/>
    </source>
</evidence>
<dbReference type="Proteomes" id="UP001165189">
    <property type="component" value="Unassembled WGS sequence"/>
</dbReference>
<proteinExistence type="predicted"/>
<sequence>MRVKYDDLASRGLSYINLPIFGFYHVNQAPVTLLFYSVSPHLKEAINPYPSLLSLELVDPPPVPKLRSPANNRGFSIVRADPHPTSACELWSYIKSYTSRAYISIHPNEFDVSTPAPRGQRLGIAMEEKQHYLGSKAAKYALGIHRGPLPQDDGEGVAIEHVETANTISLEKREKTRAERARRHWARFWCCYIFWSLIFLAVFLPVLVLDNASLVVTETSVMQPRPDSIMLSLKTALKLPIGVPVRIEPIAISLFNRKEKGNGTWAKVYLDGATIDGNTTLGIDNQFTPLNVEQWKEYVHSVVFEKNAPLSLNGKTTAYLGKLKNHVTMDKDVKQNSMFNDSFSKNILTTVPALNSFSGFSVADPQLLLPPREDGTNLIANATLPNPSVMTLEIASSLKNGYLTLDTVGKSVVYDGVEVPYYTEVMRNLTMTAQVPLGGLITNTLRGILHDGNGANIFANLTDNSSSDSGSSGGGLLDLLGRSDKGLANMLTSRAVDELLNNPEKRSSMINVLEGFL</sequence>
<dbReference type="PANTHER" id="PTHR35895:SF2">
    <property type="match status" value="1"/>
</dbReference>
<keyword evidence="3" id="KW-1185">Reference proteome</keyword>
<evidence type="ECO:0000256" key="1">
    <source>
        <dbReference type="SAM" id="Phobius"/>
    </source>
</evidence>
<dbReference type="InterPro" id="IPR046368">
    <property type="entry name" value="Tag1"/>
</dbReference>
<dbReference type="EMBL" id="BSYB01000016">
    <property type="protein sequence ID" value="GMG45783.1"/>
    <property type="molecule type" value="Genomic_DNA"/>
</dbReference>
<gene>
    <name evidence="2" type="ORF">Aory05_000465700</name>
</gene>
<keyword evidence="1" id="KW-0472">Membrane</keyword>
<feature type="transmembrane region" description="Helical" evidence="1">
    <location>
        <begin position="185"/>
        <end position="209"/>
    </location>
</feature>
<comment type="caution">
    <text evidence="2">The sequence shown here is derived from an EMBL/GenBank/DDBJ whole genome shotgun (WGS) entry which is preliminary data.</text>
</comment>
<organism evidence="2 3">
    <name type="scientific">Aspergillus oryzae var. brunneus</name>
    <dbReference type="NCBI Taxonomy" id="332754"/>
    <lineage>
        <taxon>Eukaryota</taxon>
        <taxon>Fungi</taxon>
        <taxon>Dikarya</taxon>
        <taxon>Ascomycota</taxon>
        <taxon>Pezizomycotina</taxon>
        <taxon>Eurotiomycetes</taxon>
        <taxon>Eurotiomycetidae</taxon>
        <taxon>Eurotiales</taxon>
        <taxon>Aspergillaceae</taxon>
        <taxon>Aspergillus</taxon>
        <taxon>Aspergillus subgen. Circumdati</taxon>
    </lineage>
</organism>
<name>A0ABQ6KPD0_ASPOZ</name>
<protein>
    <submittedName>
        <fullName evidence="2">Unnamed protein product</fullName>
    </submittedName>
</protein>
<reference evidence="2" key="1">
    <citation type="submission" date="2023-04" db="EMBL/GenBank/DDBJ databases">
        <title>Aspergillus oryzae var. brunneus NBRC 4377.</title>
        <authorList>
            <person name="Ichikawa N."/>
            <person name="Sato H."/>
            <person name="Tonouchi N."/>
        </authorList>
    </citation>
    <scope>NUCLEOTIDE SEQUENCE</scope>
    <source>
        <strain evidence="2">NBRC 4377</strain>
    </source>
</reference>
<keyword evidence="1" id="KW-0812">Transmembrane</keyword>
<accession>A0ABQ6KPD0</accession>